<dbReference type="Proteomes" id="UP000745859">
    <property type="component" value="Unassembled WGS sequence"/>
</dbReference>
<organism evidence="2 3">
    <name type="scientific">Wenyingzhuangia heitensis</name>
    <dbReference type="NCBI Taxonomy" id="1487859"/>
    <lineage>
        <taxon>Bacteria</taxon>
        <taxon>Pseudomonadati</taxon>
        <taxon>Bacteroidota</taxon>
        <taxon>Flavobacteriia</taxon>
        <taxon>Flavobacteriales</taxon>
        <taxon>Flavobacteriaceae</taxon>
        <taxon>Wenyingzhuangia</taxon>
    </lineage>
</organism>
<evidence type="ECO:0000256" key="1">
    <source>
        <dbReference type="SAM" id="MobiDB-lite"/>
    </source>
</evidence>
<dbReference type="EMBL" id="JAASQL010000002">
    <property type="protein sequence ID" value="NIJ45522.1"/>
    <property type="molecule type" value="Genomic_DNA"/>
</dbReference>
<comment type="caution">
    <text evidence="2">The sequence shown here is derived from an EMBL/GenBank/DDBJ whole genome shotgun (WGS) entry which is preliminary data.</text>
</comment>
<feature type="compositionally biased region" description="Acidic residues" evidence="1">
    <location>
        <begin position="49"/>
        <end position="61"/>
    </location>
</feature>
<name>A0ABX0U9N4_9FLAO</name>
<dbReference type="PROSITE" id="PS51257">
    <property type="entry name" value="PROKAR_LIPOPROTEIN"/>
    <property type="match status" value="1"/>
</dbReference>
<reference evidence="2 3" key="1">
    <citation type="submission" date="2020-03" db="EMBL/GenBank/DDBJ databases">
        <title>Genomic Encyclopedia of Type Strains, Phase IV (KMG-IV): sequencing the most valuable type-strain genomes for metagenomic binning, comparative biology and taxonomic classification.</title>
        <authorList>
            <person name="Goeker M."/>
        </authorList>
    </citation>
    <scope>NUCLEOTIDE SEQUENCE [LARGE SCALE GENOMIC DNA]</scope>
    <source>
        <strain evidence="2 3">DSM 101599</strain>
    </source>
</reference>
<feature type="compositionally biased region" description="Basic and acidic residues" evidence="1">
    <location>
        <begin position="27"/>
        <end position="43"/>
    </location>
</feature>
<keyword evidence="3" id="KW-1185">Reference proteome</keyword>
<evidence type="ECO:0000313" key="3">
    <source>
        <dbReference type="Proteomes" id="UP000745859"/>
    </source>
</evidence>
<sequence>MIRTNLRLMGLLFILILTFGCQKENESIDGSKTETSEEIKEDSPADDTIKEEDETPNEDVEETKSGIPVCDDEKQPIPEYIDDSITPVNNKIDIFLEENGLLIMEAESTKSDYGKWVFETTTPDFKGTGYLRYNGPFSGSSPLSYTFKIKNSGIYRLMIRNSKPEGVESDANNDCFIRMEGDFTAGTIDSCVNNSEKSSKSTSVLKQDKKFFGVGGTGEFKNPAGIMDLGHGNDKKLWATYNFKADNIYTLVITGRSSKYCIDRILLVDLHKYQYSEFSTYIKKAIQNKKKE</sequence>
<dbReference type="RefSeq" id="WP_167187722.1">
    <property type="nucleotide sequence ID" value="NZ_JAASQL010000002.1"/>
</dbReference>
<gene>
    <name evidence="2" type="ORF">FHR24_001990</name>
</gene>
<accession>A0ABX0U9N4</accession>
<proteinExistence type="predicted"/>
<evidence type="ECO:0000313" key="2">
    <source>
        <dbReference type="EMBL" id="NIJ45522.1"/>
    </source>
</evidence>
<protein>
    <submittedName>
        <fullName evidence="2">Uncharacterized protein</fullName>
    </submittedName>
</protein>
<feature type="region of interest" description="Disordered" evidence="1">
    <location>
        <begin position="27"/>
        <end position="75"/>
    </location>
</feature>
<dbReference type="Gene3D" id="2.60.120.260">
    <property type="entry name" value="Galactose-binding domain-like"/>
    <property type="match status" value="1"/>
</dbReference>